<keyword evidence="3" id="KW-0862">Zinc</keyword>
<keyword evidence="2" id="KW-0479">Metal-binding</keyword>
<dbReference type="PANTHER" id="PTHR33337:SF8">
    <property type="entry name" value="CENP-V_GFA DOMAIN-CONTAINING PROTEIN"/>
    <property type="match status" value="1"/>
</dbReference>
<protein>
    <recommendedName>
        <fullName evidence="5">CENP-V/GFA domain-containing protein</fullName>
    </recommendedName>
</protein>
<evidence type="ECO:0000256" key="1">
    <source>
        <dbReference type="ARBA" id="ARBA00005495"/>
    </source>
</evidence>
<dbReference type="PROSITE" id="PS51891">
    <property type="entry name" value="CENP_V_GFA"/>
    <property type="match status" value="1"/>
</dbReference>
<feature type="domain" description="CENP-V/GFA" evidence="5">
    <location>
        <begin position="15"/>
        <end position="148"/>
    </location>
</feature>
<sequence length="180" mass="19574">MNTQGYFPLGGSAVSAGRATATCYCGAVQLELPVEGEDLYTTAICNCTDCRKITASTFSSIVAVADRSVKFVRGKDNLTKFTMRKTIASGNSMDSHFCKTCGTLMYRCNTESNGILALRIGTVDDFALQATKLKPQMEVFCKDRVPWVSCGPDILQFDGNVTSQGLIDNVEVWKSQIPKV</sequence>
<dbReference type="Proteomes" id="UP000306584">
    <property type="component" value="Unassembled WGS sequence"/>
</dbReference>
<dbReference type="GO" id="GO:0046872">
    <property type="term" value="F:metal ion binding"/>
    <property type="evidence" value="ECO:0007669"/>
    <property type="project" value="UniProtKB-KW"/>
</dbReference>
<reference evidence="6 7" key="1">
    <citation type="submission" date="2018-10" db="EMBL/GenBank/DDBJ databases">
        <title>Fifty Aureobasidium pullulans genomes reveal a recombining polyextremotolerant generalist.</title>
        <authorList>
            <person name="Gostincar C."/>
            <person name="Turk M."/>
            <person name="Zajc J."/>
            <person name="Gunde-Cimerman N."/>
        </authorList>
    </citation>
    <scope>NUCLEOTIDE SEQUENCE [LARGE SCALE GENOMIC DNA]</scope>
    <source>
        <strain evidence="6 7">EXF-6604</strain>
    </source>
</reference>
<dbReference type="Gene3D" id="3.90.1590.10">
    <property type="entry name" value="glutathione-dependent formaldehyde- activating enzyme (gfa)"/>
    <property type="match status" value="1"/>
</dbReference>
<evidence type="ECO:0000256" key="3">
    <source>
        <dbReference type="ARBA" id="ARBA00022833"/>
    </source>
</evidence>
<dbReference type="InterPro" id="IPR011057">
    <property type="entry name" value="Mss4-like_sf"/>
</dbReference>
<name>A0A4S9JPC7_AURPU</name>
<dbReference type="PANTHER" id="PTHR33337">
    <property type="entry name" value="GFA DOMAIN-CONTAINING PROTEIN"/>
    <property type="match status" value="1"/>
</dbReference>
<evidence type="ECO:0000313" key="7">
    <source>
        <dbReference type="Proteomes" id="UP000306584"/>
    </source>
</evidence>
<proteinExistence type="inferred from homology"/>
<gene>
    <name evidence="6" type="ORF">D6D01_10089</name>
</gene>
<evidence type="ECO:0000259" key="5">
    <source>
        <dbReference type="PROSITE" id="PS51891"/>
    </source>
</evidence>
<dbReference type="InterPro" id="IPR006913">
    <property type="entry name" value="CENP-V/GFA"/>
</dbReference>
<organism evidence="6 7">
    <name type="scientific">Aureobasidium pullulans</name>
    <name type="common">Black yeast</name>
    <name type="synonym">Pullularia pullulans</name>
    <dbReference type="NCBI Taxonomy" id="5580"/>
    <lineage>
        <taxon>Eukaryota</taxon>
        <taxon>Fungi</taxon>
        <taxon>Dikarya</taxon>
        <taxon>Ascomycota</taxon>
        <taxon>Pezizomycotina</taxon>
        <taxon>Dothideomycetes</taxon>
        <taxon>Dothideomycetidae</taxon>
        <taxon>Dothideales</taxon>
        <taxon>Saccotheciaceae</taxon>
        <taxon>Aureobasidium</taxon>
    </lineage>
</organism>
<comment type="similarity">
    <text evidence="1">Belongs to the Gfa family.</text>
</comment>
<accession>A0A4S9JPC7</accession>
<evidence type="ECO:0000313" key="6">
    <source>
        <dbReference type="EMBL" id="THY04572.1"/>
    </source>
</evidence>
<dbReference type="GO" id="GO:0016846">
    <property type="term" value="F:carbon-sulfur lyase activity"/>
    <property type="evidence" value="ECO:0007669"/>
    <property type="project" value="InterPro"/>
</dbReference>
<dbReference type="AlphaFoldDB" id="A0A4S9JPC7"/>
<dbReference type="EMBL" id="QZBD01000830">
    <property type="protein sequence ID" value="THY04572.1"/>
    <property type="molecule type" value="Genomic_DNA"/>
</dbReference>
<keyword evidence="4" id="KW-0456">Lyase</keyword>
<evidence type="ECO:0000256" key="4">
    <source>
        <dbReference type="ARBA" id="ARBA00023239"/>
    </source>
</evidence>
<comment type="caution">
    <text evidence="6">The sequence shown here is derived from an EMBL/GenBank/DDBJ whole genome shotgun (WGS) entry which is preliminary data.</text>
</comment>
<dbReference type="SUPFAM" id="SSF51316">
    <property type="entry name" value="Mss4-like"/>
    <property type="match status" value="1"/>
</dbReference>
<dbReference type="Pfam" id="PF04828">
    <property type="entry name" value="GFA"/>
    <property type="match status" value="1"/>
</dbReference>
<evidence type="ECO:0000256" key="2">
    <source>
        <dbReference type="ARBA" id="ARBA00022723"/>
    </source>
</evidence>